<dbReference type="InterPro" id="IPR014087">
    <property type="entry name" value="Carboxybiuret_hydro_AtzE"/>
</dbReference>
<dbReference type="SUPFAM" id="SSF75304">
    <property type="entry name" value="Amidase signature (AS) enzymes"/>
    <property type="match status" value="1"/>
</dbReference>
<gene>
    <name evidence="3" type="ORF">AB8Z38_25505</name>
</gene>
<protein>
    <submittedName>
        <fullName evidence="3">AtzE family amidohydrolase</fullName>
    </submittedName>
</protein>
<feature type="domain" description="Amidase" evidence="2">
    <location>
        <begin position="26"/>
        <end position="441"/>
    </location>
</feature>
<name>A0AB39XE71_9BRAD</name>
<dbReference type="EMBL" id="CP165734">
    <property type="protein sequence ID" value="XDV56057.1"/>
    <property type="molecule type" value="Genomic_DNA"/>
</dbReference>
<organism evidence="3">
    <name type="scientific">Bradyrhizobium sp. LLZ17</name>
    <dbReference type="NCBI Taxonomy" id="3239388"/>
    <lineage>
        <taxon>Bacteria</taxon>
        <taxon>Pseudomonadati</taxon>
        <taxon>Pseudomonadota</taxon>
        <taxon>Alphaproteobacteria</taxon>
        <taxon>Hyphomicrobiales</taxon>
        <taxon>Nitrobacteraceae</taxon>
        <taxon>Bradyrhizobium</taxon>
    </lineage>
</organism>
<evidence type="ECO:0000256" key="1">
    <source>
        <dbReference type="SAM" id="MobiDB-lite"/>
    </source>
</evidence>
<proteinExistence type="predicted"/>
<accession>A0AB39XE71</accession>
<dbReference type="NCBIfam" id="NF006631">
    <property type="entry name" value="PRK09201.1"/>
    <property type="match status" value="1"/>
</dbReference>
<dbReference type="NCBIfam" id="TIGR02715">
    <property type="entry name" value="amido_AtzE"/>
    <property type="match status" value="1"/>
</dbReference>
<dbReference type="InterPro" id="IPR036928">
    <property type="entry name" value="AS_sf"/>
</dbReference>
<sequence length="464" mass="48496">MTTKPDATAAEIAKAVAGGKLSALDSIDAALARIEQHDGVLNSFTAVTADRARTKACAIDADIAAGKTVGPLAGVPFAVKNLFDVAGLSTRAGSKINRDLAPAKRDATLIERMEAAGAVLVGALNMGEYAYDFTGENVHDGPSRNPHDTTRMSGGSSGGSGSAVGGALVPIALGSDTNGSIRVPSSFCGIFGLKPTYGRLSRARSFPFVASLDHLGPFARNVTDLALAYDAMQGPDADDAACTNRGLEPTTPLLANPVSDLRIAIAGGYFQNNLFPEAVEAVARVVKALGATQIVEIPEAARARAAAYVITTTEGASLHLDRLRKRPNDFDPAVRDRLIAGAMVPAPMVDRAQKFRRWYRAQLAEIFKSVDVLIAPATPCTAPKLGQVNFNLGGVELPVRANIGIHTQPISFIGLPVVAVPVPLEPLPIGVQIIAAPWREDIALRVAYALEQMGVVSAPAPRGF</sequence>
<reference evidence="3" key="1">
    <citation type="submission" date="2024-08" db="EMBL/GenBank/DDBJ databases">
        <authorList>
            <person name="Chaddad Z."/>
            <person name="Lamrabet M."/>
            <person name="Bouhnik O."/>
            <person name="Alami S."/>
            <person name="Wipf D."/>
            <person name="Courty P.E."/>
            <person name="Missbah El Idrissi M."/>
        </authorList>
    </citation>
    <scope>NUCLEOTIDE SEQUENCE</scope>
    <source>
        <strain evidence="3">LLZ17</strain>
    </source>
</reference>
<dbReference type="InterPro" id="IPR000120">
    <property type="entry name" value="Amidase"/>
</dbReference>
<dbReference type="AlphaFoldDB" id="A0AB39XE71"/>
<evidence type="ECO:0000313" key="3">
    <source>
        <dbReference type="EMBL" id="XDV56057.1"/>
    </source>
</evidence>
<feature type="region of interest" description="Disordered" evidence="1">
    <location>
        <begin position="138"/>
        <end position="161"/>
    </location>
</feature>
<evidence type="ECO:0000259" key="2">
    <source>
        <dbReference type="Pfam" id="PF01425"/>
    </source>
</evidence>
<dbReference type="RefSeq" id="WP_369720501.1">
    <property type="nucleotide sequence ID" value="NZ_CP165734.1"/>
</dbReference>
<dbReference type="Gene3D" id="3.90.1300.10">
    <property type="entry name" value="Amidase signature (AS) domain"/>
    <property type="match status" value="1"/>
</dbReference>
<feature type="compositionally biased region" description="Basic and acidic residues" evidence="1">
    <location>
        <begin position="138"/>
        <end position="150"/>
    </location>
</feature>
<dbReference type="GO" id="GO:0003824">
    <property type="term" value="F:catalytic activity"/>
    <property type="evidence" value="ECO:0007669"/>
    <property type="project" value="InterPro"/>
</dbReference>
<dbReference type="Pfam" id="PF01425">
    <property type="entry name" value="Amidase"/>
    <property type="match status" value="1"/>
</dbReference>
<dbReference type="PANTHER" id="PTHR11895:SF172">
    <property type="entry name" value="GLUTAMYL-TRNA(GLN) AMIDOTRANSFERASE"/>
    <property type="match status" value="1"/>
</dbReference>
<dbReference type="InterPro" id="IPR023631">
    <property type="entry name" value="Amidase_dom"/>
</dbReference>
<dbReference type="PANTHER" id="PTHR11895">
    <property type="entry name" value="TRANSAMIDASE"/>
    <property type="match status" value="1"/>
</dbReference>